<keyword evidence="2" id="KW-1185">Reference proteome</keyword>
<organism evidence="1 2">
    <name type="scientific">Thermococcus profundus</name>
    <dbReference type="NCBI Taxonomy" id="49899"/>
    <lineage>
        <taxon>Archaea</taxon>
        <taxon>Methanobacteriati</taxon>
        <taxon>Methanobacteriota</taxon>
        <taxon>Thermococci</taxon>
        <taxon>Thermococcales</taxon>
        <taxon>Thermococcaceae</taxon>
        <taxon>Thermococcus</taxon>
    </lineage>
</organism>
<dbReference type="KEGG" id="tprf:A3L09_06760"/>
<sequence>MKRKYLLWGSLIIIGLVGLSALVYSESTLNLRPTGYYSSSGEHVYPTPVPIHGEAWANFSNAFVISVLRKSGRIIVRAEPKEDYTIESLKVLIYRQYGNDLYVDTGFGAGSLKVYREKTRNGWAQVVEATPQKDLGKGSVELIFMDRTPKNLEKLISLRVEVVAKKGFRRYRGEWDFTVPNPSE</sequence>
<protein>
    <submittedName>
        <fullName evidence="1">Uncharacterized protein</fullName>
    </submittedName>
</protein>
<proteinExistence type="predicted"/>
<dbReference type="EMBL" id="CP014862">
    <property type="protein sequence ID" value="ASJ02978.1"/>
    <property type="molecule type" value="Genomic_DNA"/>
</dbReference>
<gene>
    <name evidence="1" type="ORF">A3L09_06760</name>
</gene>
<reference evidence="1 2" key="1">
    <citation type="submission" date="2016-03" db="EMBL/GenBank/DDBJ databases">
        <title>Complete genome sequence of Thermococcus profundus strain DT5432.</title>
        <authorList>
            <person name="Oger P.M."/>
        </authorList>
    </citation>
    <scope>NUCLEOTIDE SEQUENCE [LARGE SCALE GENOMIC DNA]</scope>
    <source>
        <strain evidence="1 2">DT 5432</strain>
    </source>
</reference>
<accession>A0A2Z2MM41</accession>
<dbReference type="Proteomes" id="UP000250179">
    <property type="component" value="Chromosome"/>
</dbReference>
<dbReference type="OrthoDB" id="375185at2157"/>
<evidence type="ECO:0000313" key="2">
    <source>
        <dbReference type="Proteomes" id="UP000250179"/>
    </source>
</evidence>
<dbReference type="RefSeq" id="WP_088858234.1">
    <property type="nucleotide sequence ID" value="NZ_CP014862.1"/>
</dbReference>
<name>A0A2Z2MM41_THEPR</name>
<evidence type="ECO:0000313" key="1">
    <source>
        <dbReference type="EMBL" id="ASJ02978.1"/>
    </source>
</evidence>
<dbReference type="GeneID" id="33320100"/>
<dbReference type="AlphaFoldDB" id="A0A2Z2MM41"/>